<dbReference type="InterPro" id="IPR004556">
    <property type="entry name" value="HemK-like"/>
</dbReference>
<dbReference type="SUPFAM" id="SSF53335">
    <property type="entry name" value="S-adenosyl-L-methionine-dependent methyltransferases"/>
    <property type="match status" value="1"/>
</dbReference>
<dbReference type="eggNOG" id="COG2890">
    <property type="taxonomic scope" value="Bacteria"/>
</dbReference>
<dbReference type="GO" id="GO:0102559">
    <property type="term" value="F:peptide chain release factor N(5)-glutamine methyltransferase activity"/>
    <property type="evidence" value="ECO:0007669"/>
    <property type="project" value="UniProtKB-EC"/>
</dbReference>
<dbReference type="InterPro" id="IPR019874">
    <property type="entry name" value="RF_methyltr_PrmC"/>
</dbReference>
<evidence type="ECO:0000259" key="6">
    <source>
        <dbReference type="Pfam" id="PF05175"/>
    </source>
</evidence>
<dbReference type="InterPro" id="IPR040758">
    <property type="entry name" value="PrmC_N"/>
</dbReference>
<dbReference type="KEGG" id="mrb:Mrub_0129"/>
<dbReference type="EC" id="2.1.1.297" evidence="5"/>
<reference evidence="9 11" key="3">
    <citation type="submission" date="2013-04" db="EMBL/GenBank/DDBJ databases">
        <authorList>
            <person name="Chin J."/>
            <person name="Alexander D.H."/>
            <person name="Marks P."/>
            <person name="Korlach J."/>
            <person name="Clum A."/>
            <person name="Copeland A."/>
        </authorList>
    </citation>
    <scope>NUCLEOTIDE SEQUENCE [LARGE SCALE GENOMIC DNA]</scope>
    <source>
        <strain evidence="11">ATCC 35948 / DSM 1279 / VKM B-1258 / 21</strain>
        <strain evidence="9">DSM 1279</strain>
    </source>
</reference>
<dbReference type="PATRIC" id="fig|504728.9.peg.55"/>
<reference evidence="9" key="2">
    <citation type="submission" date="2013-04" db="EMBL/GenBank/DDBJ databases">
        <title>Non-Hybrid, Finished Microbial Genome Assemblies from Long-Read SMRT Sequencing Data.</title>
        <authorList>
            <person name="Klammer A."/>
            <person name="Drake J."/>
            <person name="Heiner C."/>
            <person name="Clum A."/>
            <person name="Copeland A."/>
            <person name="Huddleston J."/>
            <person name="Eichler E."/>
            <person name="Turner S.W."/>
        </authorList>
    </citation>
    <scope>NUCLEOTIDE SEQUENCE</scope>
    <source>
        <strain evidence="9">DSM 1279</strain>
    </source>
</reference>
<keyword evidence="2 5" id="KW-0808">Transferase</keyword>
<evidence type="ECO:0000256" key="4">
    <source>
        <dbReference type="ARBA" id="ARBA00048391"/>
    </source>
</evidence>
<organism evidence="9 11">
    <name type="scientific">Meiothermus ruber (strain ATCC 35948 / DSM 1279 / VKM B-1258 / 21)</name>
    <name type="common">Thermus ruber</name>
    <dbReference type="NCBI Taxonomy" id="504728"/>
    <lineage>
        <taxon>Bacteria</taxon>
        <taxon>Thermotogati</taxon>
        <taxon>Deinococcota</taxon>
        <taxon>Deinococci</taxon>
        <taxon>Thermales</taxon>
        <taxon>Thermaceae</taxon>
        <taxon>Meiothermus</taxon>
    </lineage>
</organism>
<protein>
    <recommendedName>
        <fullName evidence="5">Release factor glutamine methyltransferase</fullName>
        <shortName evidence="5">RF MTase</shortName>
        <ecNumber evidence="5">2.1.1.297</ecNumber>
    </recommendedName>
    <alternativeName>
        <fullName evidence="5">N5-glutamine methyltransferase PrmC</fullName>
    </alternativeName>
    <alternativeName>
        <fullName evidence="5">Protein-(glutamine-N5) MTase PrmC</fullName>
    </alternativeName>
    <alternativeName>
        <fullName evidence="5">Protein-glutamine N-methyltransferase PrmC</fullName>
    </alternativeName>
</protein>
<feature type="binding site" evidence="5">
    <location>
        <position position="172"/>
    </location>
    <ligand>
        <name>S-adenosyl-L-methionine</name>
        <dbReference type="ChEBI" id="CHEBI:59789"/>
    </ligand>
</feature>
<dbReference type="EMBL" id="CP005385">
    <property type="protein sequence ID" value="AGK03363.1"/>
    <property type="molecule type" value="Genomic_DNA"/>
</dbReference>
<dbReference type="HAMAP" id="MF_02126">
    <property type="entry name" value="RF_methyltr_PrmC"/>
    <property type="match status" value="1"/>
</dbReference>
<feature type="domain" description="Release factor glutamine methyltransferase N-terminal" evidence="7">
    <location>
        <begin position="10"/>
        <end position="77"/>
    </location>
</feature>
<dbReference type="InterPro" id="IPR007848">
    <property type="entry name" value="Small_mtfrase_dom"/>
</dbReference>
<dbReference type="STRING" id="504728.K649_00255"/>
<dbReference type="InterPro" id="IPR002052">
    <property type="entry name" value="DNA_methylase_N6_adenine_CS"/>
</dbReference>
<dbReference type="AlphaFoldDB" id="D3PL13"/>
<dbReference type="PANTHER" id="PTHR18895:SF74">
    <property type="entry name" value="MTRF1L RELEASE FACTOR GLUTAMINE METHYLTRANSFERASE"/>
    <property type="match status" value="1"/>
</dbReference>
<feature type="binding site" evidence="5">
    <location>
        <begin position="122"/>
        <end position="126"/>
    </location>
    <ligand>
        <name>S-adenosyl-L-methionine</name>
        <dbReference type="ChEBI" id="CHEBI:59789"/>
    </ligand>
</feature>
<name>D3PL13_MEIRD</name>
<evidence type="ECO:0000256" key="1">
    <source>
        <dbReference type="ARBA" id="ARBA00022603"/>
    </source>
</evidence>
<evidence type="ECO:0000313" key="11">
    <source>
        <dbReference type="Proteomes" id="UP000013026"/>
    </source>
</evidence>
<evidence type="ECO:0000256" key="3">
    <source>
        <dbReference type="ARBA" id="ARBA00022691"/>
    </source>
</evidence>
<evidence type="ECO:0000259" key="7">
    <source>
        <dbReference type="Pfam" id="PF17827"/>
    </source>
</evidence>
<dbReference type="Pfam" id="PF05175">
    <property type="entry name" value="MTS"/>
    <property type="match status" value="1"/>
</dbReference>
<keyword evidence="10" id="KW-1185">Reference proteome</keyword>
<dbReference type="InterPro" id="IPR029063">
    <property type="entry name" value="SAM-dependent_MTases_sf"/>
</dbReference>
<evidence type="ECO:0000313" key="9">
    <source>
        <dbReference type="EMBL" id="AGK03363.1"/>
    </source>
</evidence>
<dbReference type="Proteomes" id="UP000013026">
    <property type="component" value="Chromosome"/>
</dbReference>
<dbReference type="Proteomes" id="UP000006655">
    <property type="component" value="Chromosome"/>
</dbReference>
<keyword evidence="1 5" id="KW-0489">Methyltransferase</keyword>
<evidence type="ECO:0000256" key="5">
    <source>
        <dbReference type="HAMAP-Rule" id="MF_02126"/>
    </source>
</evidence>
<feature type="binding site" evidence="5">
    <location>
        <begin position="185"/>
        <end position="188"/>
    </location>
    <ligand>
        <name>substrate</name>
    </ligand>
</feature>
<dbReference type="GO" id="GO:0003676">
    <property type="term" value="F:nucleic acid binding"/>
    <property type="evidence" value="ECO:0007669"/>
    <property type="project" value="InterPro"/>
</dbReference>
<dbReference type="EMBL" id="CP001743">
    <property type="protein sequence ID" value="ADD26909.1"/>
    <property type="molecule type" value="Genomic_DNA"/>
</dbReference>
<sequence length="307" mass="33676">MTSSKSHLALLQALQQKLVAAGKPAVESRWILTHAARLNDAQLAARLTQPVPPDVEEAAWAMLDLRLSGHPLQLLLGESEFYGLRLKVARGVLIPRPETEGLVERALTHLPLDAPAWVLDVGTGSGAIALAIKAMRPQATVWATDINPKALELAKENALHLGLEVSFLEAPFTANLTGLDLVISNPPYLPESYREEAPPELAYEDERALYAGPEGLDVARALLPQAWDALQPGGWLWLELAPENVYTLLEEAIAQGWREARVFRDLAQRPRYLGAQKPGLATVAPKDEKNSLPVWDISSTNKNRDRI</sequence>
<dbReference type="InterPro" id="IPR050320">
    <property type="entry name" value="N5-glutamine_MTase"/>
</dbReference>
<dbReference type="KEGG" id="mre:K649_00255"/>
<keyword evidence="3 5" id="KW-0949">S-adenosyl-L-methionine</keyword>
<gene>
    <name evidence="5" type="primary">prmC</name>
    <name evidence="8" type="ordered locus">Mrub_0129</name>
    <name evidence="9" type="ORF">K649_00255</name>
</gene>
<comment type="catalytic activity">
    <reaction evidence="4 5">
        <text>L-glutaminyl-[peptide chain release factor] + S-adenosyl-L-methionine = N(5)-methyl-L-glutaminyl-[peptide chain release factor] + S-adenosyl-L-homocysteine + H(+)</text>
        <dbReference type="Rhea" id="RHEA:42896"/>
        <dbReference type="Rhea" id="RHEA-COMP:10271"/>
        <dbReference type="Rhea" id="RHEA-COMP:10272"/>
        <dbReference type="ChEBI" id="CHEBI:15378"/>
        <dbReference type="ChEBI" id="CHEBI:30011"/>
        <dbReference type="ChEBI" id="CHEBI:57856"/>
        <dbReference type="ChEBI" id="CHEBI:59789"/>
        <dbReference type="ChEBI" id="CHEBI:61891"/>
        <dbReference type="EC" id="2.1.1.297"/>
    </reaction>
</comment>
<dbReference type="NCBIfam" id="TIGR00536">
    <property type="entry name" value="hemK_fam"/>
    <property type="match status" value="1"/>
</dbReference>
<dbReference type="Pfam" id="PF17827">
    <property type="entry name" value="PrmC_N"/>
    <property type="match status" value="1"/>
</dbReference>
<dbReference type="Gene3D" id="1.10.8.10">
    <property type="entry name" value="DNA helicase RuvA subunit, C-terminal domain"/>
    <property type="match status" value="1"/>
</dbReference>
<proteinExistence type="inferred from homology"/>
<evidence type="ECO:0000256" key="2">
    <source>
        <dbReference type="ARBA" id="ARBA00022679"/>
    </source>
</evidence>
<dbReference type="RefSeq" id="WP_013012428.1">
    <property type="nucleotide sequence ID" value="NC_013946.1"/>
</dbReference>
<feature type="domain" description="Methyltransferase small" evidence="6">
    <location>
        <begin position="107"/>
        <end position="188"/>
    </location>
</feature>
<dbReference type="Gene3D" id="3.40.50.150">
    <property type="entry name" value="Vaccinia Virus protein VP39"/>
    <property type="match status" value="1"/>
</dbReference>
<accession>D3PL13</accession>
<feature type="binding site" evidence="5">
    <location>
        <position position="145"/>
    </location>
    <ligand>
        <name>S-adenosyl-L-methionine</name>
        <dbReference type="ChEBI" id="CHEBI:59789"/>
    </ligand>
</feature>
<evidence type="ECO:0000313" key="10">
    <source>
        <dbReference type="Proteomes" id="UP000006655"/>
    </source>
</evidence>
<dbReference type="PANTHER" id="PTHR18895">
    <property type="entry name" value="HEMK METHYLTRANSFERASE"/>
    <property type="match status" value="1"/>
</dbReference>
<dbReference type="NCBIfam" id="TIGR03534">
    <property type="entry name" value="RF_mod_PrmC"/>
    <property type="match status" value="1"/>
</dbReference>
<evidence type="ECO:0000313" key="8">
    <source>
        <dbReference type="EMBL" id="ADD26909.1"/>
    </source>
</evidence>
<dbReference type="CDD" id="cd02440">
    <property type="entry name" value="AdoMet_MTases"/>
    <property type="match status" value="1"/>
</dbReference>
<dbReference type="OrthoDB" id="9784805at2"/>
<reference evidence="8 10" key="1">
    <citation type="journal article" date="2010" name="Stand. Genomic Sci.">
        <title>Complete genome sequence of Meiothermus ruber type strain (21).</title>
        <authorList>
            <person name="Tindall B.J."/>
            <person name="Sikorski J."/>
            <person name="Lucas S."/>
            <person name="Goltsman E."/>
            <person name="Copeland A."/>
            <person name="Glavina Del Rio T."/>
            <person name="Nolan M."/>
            <person name="Tice H."/>
            <person name="Cheng J.F."/>
            <person name="Han C."/>
            <person name="Pitluck S."/>
            <person name="Liolios K."/>
            <person name="Ivanova N."/>
            <person name="Mavromatis K."/>
            <person name="Ovchinnikova G."/>
            <person name="Pati A."/>
            <person name="Fahnrich R."/>
            <person name="Goodwin L."/>
            <person name="Chen A."/>
            <person name="Palaniappan K."/>
            <person name="Land M."/>
            <person name="Hauser L."/>
            <person name="Chang Y.J."/>
            <person name="Jeffries C.D."/>
            <person name="Rohde M."/>
            <person name="Goker M."/>
            <person name="Woyke T."/>
            <person name="Bristow J."/>
            <person name="Eisen J.A."/>
            <person name="Markowitz V."/>
            <person name="Hugenholtz P."/>
            <person name="Kyrpides N.C."/>
            <person name="Klenk H.P."/>
            <person name="Lapidus A."/>
        </authorList>
    </citation>
    <scope>NUCLEOTIDE SEQUENCE [LARGE SCALE GENOMIC DNA]</scope>
    <source>
        <strain evidence="10">ATCC 35948 / DSM 1279 / VKM B-1258 / 21</strain>
        <strain evidence="8">DSM 1279</strain>
    </source>
</reference>
<comment type="similarity">
    <text evidence="5">Belongs to the protein N5-glutamine methyltransferase family. PrmC subfamily.</text>
</comment>
<feature type="binding site" evidence="5">
    <location>
        <position position="185"/>
    </location>
    <ligand>
        <name>S-adenosyl-L-methionine</name>
        <dbReference type="ChEBI" id="CHEBI:59789"/>
    </ligand>
</feature>
<dbReference type="GO" id="GO:0032259">
    <property type="term" value="P:methylation"/>
    <property type="evidence" value="ECO:0007669"/>
    <property type="project" value="UniProtKB-KW"/>
</dbReference>
<dbReference type="PROSITE" id="PS00092">
    <property type="entry name" value="N6_MTASE"/>
    <property type="match status" value="1"/>
</dbReference>
<comment type="function">
    <text evidence="5">Methylates the class 1 translation termination release factors RF1/PrfA and RF2/PrfB on the glutamine residue of the universally conserved GGQ motif.</text>
</comment>